<dbReference type="EMBL" id="JAPQKS010000003">
    <property type="protein sequence ID" value="KAJ5239817.1"/>
    <property type="molecule type" value="Genomic_DNA"/>
</dbReference>
<dbReference type="InterPro" id="IPR036188">
    <property type="entry name" value="FAD/NAD-bd_sf"/>
</dbReference>
<evidence type="ECO:0000313" key="8">
    <source>
        <dbReference type="Proteomes" id="UP001150941"/>
    </source>
</evidence>
<evidence type="ECO:0000256" key="1">
    <source>
        <dbReference type="ARBA" id="ARBA00001974"/>
    </source>
</evidence>
<keyword evidence="3" id="KW-0274">FAD</keyword>
<dbReference type="PANTHER" id="PTHR47178:SF3">
    <property type="entry name" value="FAD-BINDING DOMAIN-CONTAINING PROTEIN"/>
    <property type="match status" value="1"/>
</dbReference>
<dbReference type="OrthoDB" id="47494at2759"/>
<keyword evidence="8" id="KW-1185">Reference proteome</keyword>
<sequence length="369" mass="40900">MGDNLHILIIGAGATGLFIAQGLKKAGISSTIYERYSEREYKARSGQWSMALHWSLPLIEKLLPPGVYSLLSTTYTNRWEEIDANIASQIPIVNGATGELLAQVPMSNPKRVVRGKLRNLLTAGIEINFEKRLTDLKVEGGSVVAVFNDVELSARGSLVIGADGARSAVRDHLVPSGAGVLDETPTTCISIFRSFPREQALFVRERIHPIAQLLPHPKLSSFLFATVVDIVDPQKPETWVFQISVSVWGKDPVPSLKRRGYRYWGRICPWDNLDGRATLAGDAAHPMTPHRAQGLNSAIQDAETLVDIITKTVQEDQDLKSALDSYGQSTYERGKTDIDLSLKQMYSYHHWDTLMEGPLMKSGYKKTTQ</sequence>
<keyword evidence="5" id="KW-0503">Monooxygenase</keyword>
<dbReference type="PRINTS" id="PR00420">
    <property type="entry name" value="RNGMNOXGNASE"/>
</dbReference>
<evidence type="ECO:0000256" key="4">
    <source>
        <dbReference type="ARBA" id="ARBA00023002"/>
    </source>
</evidence>
<reference evidence="7" key="2">
    <citation type="journal article" date="2023" name="IMA Fungus">
        <title>Comparative genomic study of the Penicillium genus elucidates a diverse pangenome and 15 lateral gene transfer events.</title>
        <authorList>
            <person name="Petersen C."/>
            <person name="Sorensen T."/>
            <person name="Nielsen M.R."/>
            <person name="Sondergaard T.E."/>
            <person name="Sorensen J.L."/>
            <person name="Fitzpatrick D.A."/>
            <person name="Frisvad J.C."/>
            <person name="Nielsen K.L."/>
        </authorList>
    </citation>
    <scope>NUCLEOTIDE SEQUENCE</scope>
    <source>
        <strain evidence="7">IBT 19713</strain>
    </source>
</reference>
<evidence type="ECO:0000256" key="3">
    <source>
        <dbReference type="ARBA" id="ARBA00022827"/>
    </source>
</evidence>
<name>A0A9W9PBE8_9EURO</name>
<reference evidence="7" key="1">
    <citation type="submission" date="2022-11" db="EMBL/GenBank/DDBJ databases">
        <authorList>
            <person name="Petersen C."/>
        </authorList>
    </citation>
    <scope>NUCLEOTIDE SEQUENCE</scope>
    <source>
        <strain evidence="7">IBT 19713</strain>
    </source>
</reference>
<evidence type="ECO:0000256" key="5">
    <source>
        <dbReference type="ARBA" id="ARBA00023033"/>
    </source>
</evidence>
<evidence type="ECO:0000313" key="7">
    <source>
        <dbReference type="EMBL" id="KAJ5239817.1"/>
    </source>
</evidence>
<keyword evidence="4" id="KW-0560">Oxidoreductase</keyword>
<organism evidence="7 8">
    <name type="scientific">Penicillium chermesinum</name>
    <dbReference type="NCBI Taxonomy" id="63820"/>
    <lineage>
        <taxon>Eukaryota</taxon>
        <taxon>Fungi</taxon>
        <taxon>Dikarya</taxon>
        <taxon>Ascomycota</taxon>
        <taxon>Pezizomycotina</taxon>
        <taxon>Eurotiomycetes</taxon>
        <taxon>Eurotiomycetidae</taxon>
        <taxon>Eurotiales</taxon>
        <taxon>Aspergillaceae</taxon>
        <taxon>Penicillium</taxon>
    </lineage>
</organism>
<protein>
    <recommendedName>
        <fullName evidence="6">FAD-binding domain-containing protein</fullName>
    </recommendedName>
</protein>
<dbReference type="RefSeq" id="XP_058332736.1">
    <property type="nucleotide sequence ID" value="XM_058473733.1"/>
</dbReference>
<evidence type="ECO:0000256" key="2">
    <source>
        <dbReference type="ARBA" id="ARBA00022630"/>
    </source>
</evidence>
<dbReference type="GeneID" id="83201036"/>
<dbReference type="InterPro" id="IPR002938">
    <property type="entry name" value="FAD-bd"/>
</dbReference>
<dbReference type="PANTHER" id="PTHR47178">
    <property type="entry name" value="MONOOXYGENASE, FAD-BINDING"/>
    <property type="match status" value="1"/>
</dbReference>
<dbReference type="Gene3D" id="3.50.50.60">
    <property type="entry name" value="FAD/NAD(P)-binding domain"/>
    <property type="match status" value="1"/>
</dbReference>
<dbReference type="Pfam" id="PF01494">
    <property type="entry name" value="FAD_binding_3"/>
    <property type="match status" value="1"/>
</dbReference>
<accession>A0A9W9PBE8</accession>
<dbReference type="AlphaFoldDB" id="A0A9W9PBE8"/>
<proteinExistence type="predicted"/>
<dbReference type="GO" id="GO:0004497">
    <property type="term" value="F:monooxygenase activity"/>
    <property type="evidence" value="ECO:0007669"/>
    <property type="project" value="UniProtKB-KW"/>
</dbReference>
<dbReference type="Proteomes" id="UP001150941">
    <property type="component" value="Unassembled WGS sequence"/>
</dbReference>
<dbReference type="SUPFAM" id="SSF51905">
    <property type="entry name" value="FAD/NAD(P)-binding domain"/>
    <property type="match status" value="1"/>
</dbReference>
<dbReference type="GO" id="GO:0071949">
    <property type="term" value="F:FAD binding"/>
    <property type="evidence" value="ECO:0007669"/>
    <property type="project" value="InterPro"/>
</dbReference>
<comment type="cofactor">
    <cofactor evidence="1">
        <name>FAD</name>
        <dbReference type="ChEBI" id="CHEBI:57692"/>
    </cofactor>
</comment>
<feature type="domain" description="FAD-binding" evidence="6">
    <location>
        <begin position="6"/>
        <end position="334"/>
    </location>
</feature>
<evidence type="ECO:0000259" key="6">
    <source>
        <dbReference type="Pfam" id="PF01494"/>
    </source>
</evidence>
<gene>
    <name evidence="7" type="ORF">N7468_004436</name>
</gene>
<keyword evidence="2" id="KW-0285">Flavoprotein</keyword>
<comment type="caution">
    <text evidence="7">The sequence shown here is derived from an EMBL/GenBank/DDBJ whole genome shotgun (WGS) entry which is preliminary data.</text>
</comment>